<sequence>MNFQYSLGGIRISSSSNRNITPTQNEHKFVTPESNLKSDALWFRISPFSEKTHKQFSELQECCVRMEKLMASMEKIVKALQEGHNQLRKASEETKRRLNQVLEEKHHCKRDRDFLDRDLTKFFNVYQR</sequence>
<protein>
    <submittedName>
        <fullName evidence="2">Uncharacterized protein</fullName>
    </submittedName>
</protein>
<reference evidence="2" key="1">
    <citation type="submission" date="2021-03" db="EMBL/GenBank/DDBJ databases">
        <title>Draft genome sequence of rust myrtle Austropuccinia psidii MF-1, a brazilian biotype.</title>
        <authorList>
            <person name="Quecine M.C."/>
            <person name="Pachon D.M.R."/>
            <person name="Bonatelli M.L."/>
            <person name="Correr F.H."/>
            <person name="Franceschini L.M."/>
            <person name="Leite T.F."/>
            <person name="Margarido G.R.A."/>
            <person name="Almeida C.A."/>
            <person name="Ferrarezi J.A."/>
            <person name="Labate C.A."/>
        </authorList>
    </citation>
    <scope>NUCLEOTIDE SEQUENCE</scope>
    <source>
        <strain evidence="2">MF-1</strain>
    </source>
</reference>
<name>A0A9Q3DJH9_9BASI</name>
<evidence type="ECO:0000313" key="3">
    <source>
        <dbReference type="Proteomes" id="UP000765509"/>
    </source>
</evidence>
<feature type="coiled-coil region" evidence="1">
    <location>
        <begin position="73"/>
        <end position="104"/>
    </location>
</feature>
<organism evidence="2 3">
    <name type="scientific">Austropuccinia psidii MF-1</name>
    <dbReference type="NCBI Taxonomy" id="1389203"/>
    <lineage>
        <taxon>Eukaryota</taxon>
        <taxon>Fungi</taxon>
        <taxon>Dikarya</taxon>
        <taxon>Basidiomycota</taxon>
        <taxon>Pucciniomycotina</taxon>
        <taxon>Pucciniomycetes</taxon>
        <taxon>Pucciniales</taxon>
        <taxon>Sphaerophragmiaceae</taxon>
        <taxon>Austropuccinia</taxon>
    </lineage>
</organism>
<dbReference type="Proteomes" id="UP000765509">
    <property type="component" value="Unassembled WGS sequence"/>
</dbReference>
<dbReference type="EMBL" id="AVOT02017947">
    <property type="protein sequence ID" value="MBW0504454.1"/>
    <property type="molecule type" value="Genomic_DNA"/>
</dbReference>
<keyword evidence="3" id="KW-1185">Reference proteome</keyword>
<evidence type="ECO:0000256" key="1">
    <source>
        <dbReference type="SAM" id="Coils"/>
    </source>
</evidence>
<proteinExistence type="predicted"/>
<dbReference type="AlphaFoldDB" id="A0A9Q3DJH9"/>
<accession>A0A9Q3DJH9</accession>
<comment type="caution">
    <text evidence="2">The sequence shown here is derived from an EMBL/GenBank/DDBJ whole genome shotgun (WGS) entry which is preliminary data.</text>
</comment>
<gene>
    <name evidence="2" type="ORF">O181_044169</name>
</gene>
<keyword evidence="1" id="KW-0175">Coiled coil</keyword>
<evidence type="ECO:0000313" key="2">
    <source>
        <dbReference type="EMBL" id="MBW0504454.1"/>
    </source>
</evidence>